<evidence type="ECO:0000313" key="3">
    <source>
        <dbReference type="Proteomes" id="UP000198462"/>
    </source>
</evidence>
<protein>
    <submittedName>
        <fullName evidence="2">DUF885 domain-containing protein</fullName>
    </submittedName>
</protein>
<dbReference type="PROSITE" id="PS51257">
    <property type="entry name" value="PROKAR_LIPOPROTEIN"/>
    <property type="match status" value="1"/>
</dbReference>
<dbReference type="AlphaFoldDB" id="A0A219B2Y2"/>
<organism evidence="2 3">
    <name type="scientific">Pacificimonas flava</name>
    <dbReference type="NCBI Taxonomy" id="1234595"/>
    <lineage>
        <taxon>Bacteria</taxon>
        <taxon>Pseudomonadati</taxon>
        <taxon>Pseudomonadota</taxon>
        <taxon>Alphaproteobacteria</taxon>
        <taxon>Sphingomonadales</taxon>
        <taxon>Sphingosinicellaceae</taxon>
        <taxon>Pacificimonas</taxon>
    </lineage>
</organism>
<comment type="caution">
    <text evidence="2">The sequence shown here is derived from an EMBL/GenBank/DDBJ whole genome shotgun (WGS) entry which is preliminary data.</text>
</comment>
<dbReference type="RefSeq" id="WP_088710976.1">
    <property type="nucleotide sequence ID" value="NZ_NFZT01000001.1"/>
</dbReference>
<evidence type="ECO:0000313" key="2">
    <source>
        <dbReference type="EMBL" id="OWV32179.1"/>
    </source>
</evidence>
<name>A0A219B2Y2_9SPHN</name>
<sequence length="610" mass="68617">MIRTVSTAALAAALAACATTEPSPPPTPVAAVPEETMMSQEQAHEELFALFQRSDEDSLRRNPISALFRGDMRYADQLGNYLTDEYYDAERAAAEAELAALREIPREALSETDQLAYDVFEYQKKQSIAGLVDELVALQVVRPVNHFQGFHTFYPVLASGQGAAPFNTVEDYENNLKRHAQFVELTDRAIARFREGLESGVLETKLTINNVIGQLDTQLAQPVKDTPYYAPARNFPEDFSEADKARLAAEYERVIEEDIFPAYRRLRDFLADEYVDNARDEVGLSSMKGGEMLYRQFIEDTTTLPLDPAYIHDLGLSEVARITAEMEAIKQEVGFDGTLQEFFTFIREDPQFKPPSREWLTEKYYEIGEQVDQTIDTQFSLTPKSPLEIRPVEPFREKNAAGGSYNSGTPDGSRPGVFYFNAYNLPERLTPGMETLYLHEGAPGHHFQISLAQENADLPNFMRFGGNTAFVEGWALYAETLGSELGLFTDPYQRFGHLNDEMLRAMRLVVDTGLHSKGWTRDQSIQYMLDNSGMTETEAISEVERYIAIPSQAVAYKIGALKIQELKAKAQQALGARFDPREFHAQILNTGALPLPILERKIDDWIASKG</sequence>
<keyword evidence="1" id="KW-0732">Signal</keyword>
<dbReference type="PANTHER" id="PTHR33361">
    <property type="entry name" value="GLR0591 PROTEIN"/>
    <property type="match status" value="1"/>
</dbReference>
<dbReference type="InterPro" id="IPR010281">
    <property type="entry name" value="DUF885"/>
</dbReference>
<feature type="signal peptide" evidence="1">
    <location>
        <begin position="1"/>
        <end position="18"/>
    </location>
</feature>
<evidence type="ECO:0000256" key="1">
    <source>
        <dbReference type="SAM" id="SignalP"/>
    </source>
</evidence>
<keyword evidence="3" id="KW-1185">Reference proteome</keyword>
<dbReference type="Proteomes" id="UP000198462">
    <property type="component" value="Unassembled WGS sequence"/>
</dbReference>
<dbReference type="EMBL" id="NFZT01000001">
    <property type="protein sequence ID" value="OWV32179.1"/>
    <property type="molecule type" value="Genomic_DNA"/>
</dbReference>
<dbReference type="OrthoDB" id="9763405at2"/>
<reference evidence="3" key="1">
    <citation type="submission" date="2017-05" db="EMBL/GenBank/DDBJ databases">
        <authorList>
            <person name="Lin X."/>
        </authorList>
    </citation>
    <scope>NUCLEOTIDE SEQUENCE [LARGE SCALE GENOMIC DNA]</scope>
    <source>
        <strain evidence="3">JLT2012</strain>
    </source>
</reference>
<dbReference type="PANTHER" id="PTHR33361:SF16">
    <property type="entry name" value="DUF885 DOMAIN-CONTAINING PROTEIN"/>
    <property type="match status" value="1"/>
</dbReference>
<feature type="chain" id="PRO_5012329706" evidence="1">
    <location>
        <begin position="19"/>
        <end position="610"/>
    </location>
</feature>
<gene>
    <name evidence="2" type="ORF">B5C34_01075</name>
</gene>
<dbReference type="Pfam" id="PF05960">
    <property type="entry name" value="DUF885"/>
    <property type="match status" value="1"/>
</dbReference>
<proteinExistence type="predicted"/>
<accession>A0A219B2Y2</accession>